<reference evidence="1" key="1">
    <citation type="submission" date="2021-02" db="EMBL/GenBank/DDBJ databases">
        <authorList>
            <consortium name="DOE Joint Genome Institute"/>
            <person name="Ahrendt S."/>
            <person name="Looney B.P."/>
            <person name="Miyauchi S."/>
            <person name="Morin E."/>
            <person name="Drula E."/>
            <person name="Courty P.E."/>
            <person name="Chicoki N."/>
            <person name="Fauchery L."/>
            <person name="Kohler A."/>
            <person name="Kuo A."/>
            <person name="Labutti K."/>
            <person name="Pangilinan J."/>
            <person name="Lipzen A."/>
            <person name="Riley R."/>
            <person name="Andreopoulos W."/>
            <person name="He G."/>
            <person name="Johnson J."/>
            <person name="Barry K.W."/>
            <person name="Grigoriev I.V."/>
            <person name="Nagy L."/>
            <person name="Hibbett D."/>
            <person name="Henrissat B."/>
            <person name="Matheny P.B."/>
            <person name="Labbe J."/>
            <person name="Martin F."/>
        </authorList>
    </citation>
    <scope>NUCLEOTIDE SEQUENCE</scope>
    <source>
        <strain evidence="1">FP105234-sp</strain>
    </source>
</reference>
<accession>A0ACB8RZU0</accession>
<feature type="non-terminal residue" evidence="1">
    <location>
        <position position="219"/>
    </location>
</feature>
<comment type="caution">
    <text evidence="1">The sequence shown here is derived from an EMBL/GenBank/DDBJ whole genome shotgun (WGS) entry which is preliminary data.</text>
</comment>
<sequence>WSVYLTEADKQDKALAENWKGDTDGILIFTGLFSATVATFIVESYKNLQPDSGDLTNAYLAQISQQLVALSNNTQYTPPPLPQFHTPGSAVRVNILWFLSLTLSITCALLATLMQQWARRYLQLAQGRSAPHKRARMRAYLFEGVATFRLAQAVEAVPALLHVAVFLFFAGLIEFLFTVNLTVAHVMLAVISVAAGAYLLLTVLPTIRPNCPYRTPFSW</sequence>
<keyword evidence="2" id="KW-1185">Reference proteome</keyword>
<organism evidence="1 2">
    <name type="scientific">Auriscalpium vulgare</name>
    <dbReference type="NCBI Taxonomy" id="40419"/>
    <lineage>
        <taxon>Eukaryota</taxon>
        <taxon>Fungi</taxon>
        <taxon>Dikarya</taxon>
        <taxon>Basidiomycota</taxon>
        <taxon>Agaricomycotina</taxon>
        <taxon>Agaricomycetes</taxon>
        <taxon>Russulales</taxon>
        <taxon>Auriscalpiaceae</taxon>
        <taxon>Auriscalpium</taxon>
    </lineage>
</organism>
<protein>
    <submittedName>
        <fullName evidence="1">Uncharacterized protein</fullName>
    </submittedName>
</protein>
<evidence type="ECO:0000313" key="1">
    <source>
        <dbReference type="EMBL" id="KAI0049140.1"/>
    </source>
</evidence>
<evidence type="ECO:0000313" key="2">
    <source>
        <dbReference type="Proteomes" id="UP000814033"/>
    </source>
</evidence>
<gene>
    <name evidence="1" type="ORF">FA95DRAFT_1463779</name>
</gene>
<feature type="non-terminal residue" evidence="1">
    <location>
        <position position="1"/>
    </location>
</feature>
<proteinExistence type="predicted"/>
<dbReference type="EMBL" id="MU275877">
    <property type="protein sequence ID" value="KAI0049140.1"/>
    <property type="molecule type" value="Genomic_DNA"/>
</dbReference>
<name>A0ACB8RZU0_9AGAM</name>
<reference evidence="1" key="2">
    <citation type="journal article" date="2022" name="New Phytol.">
        <title>Evolutionary transition to the ectomycorrhizal habit in the genomes of a hyperdiverse lineage of mushroom-forming fungi.</title>
        <authorList>
            <person name="Looney B."/>
            <person name="Miyauchi S."/>
            <person name="Morin E."/>
            <person name="Drula E."/>
            <person name="Courty P.E."/>
            <person name="Kohler A."/>
            <person name="Kuo A."/>
            <person name="LaButti K."/>
            <person name="Pangilinan J."/>
            <person name="Lipzen A."/>
            <person name="Riley R."/>
            <person name="Andreopoulos W."/>
            <person name="He G."/>
            <person name="Johnson J."/>
            <person name="Nolan M."/>
            <person name="Tritt A."/>
            <person name="Barry K.W."/>
            <person name="Grigoriev I.V."/>
            <person name="Nagy L.G."/>
            <person name="Hibbett D."/>
            <person name="Henrissat B."/>
            <person name="Matheny P.B."/>
            <person name="Labbe J."/>
            <person name="Martin F.M."/>
        </authorList>
    </citation>
    <scope>NUCLEOTIDE SEQUENCE</scope>
    <source>
        <strain evidence="1">FP105234-sp</strain>
    </source>
</reference>
<dbReference type="Proteomes" id="UP000814033">
    <property type="component" value="Unassembled WGS sequence"/>
</dbReference>